<dbReference type="GO" id="GO:0005507">
    <property type="term" value="F:copper ion binding"/>
    <property type="evidence" value="ECO:0007669"/>
    <property type="project" value="TreeGrafter"/>
</dbReference>
<gene>
    <name evidence="11" type="ORF">CSA61_00010</name>
</gene>
<dbReference type="CDD" id="cd16833">
    <property type="entry name" value="YfiH"/>
    <property type="match status" value="1"/>
</dbReference>
<comment type="similarity">
    <text evidence="2 10">Belongs to the purine nucleoside phosphorylase YfiH/LACC1 family.</text>
</comment>
<evidence type="ECO:0000256" key="4">
    <source>
        <dbReference type="ARBA" id="ARBA00022723"/>
    </source>
</evidence>
<evidence type="ECO:0000256" key="8">
    <source>
        <dbReference type="ARBA" id="ARBA00048968"/>
    </source>
</evidence>
<dbReference type="InterPro" id="IPR003730">
    <property type="entry name" value="Cu_polyphenol_OxRdtase"/>
</dbReference>
<dbReference type="EMBL" id="PDSG01000001">
    <property type="protein sequence ID" value="PIE20931.1"/>
    <property type="molecule type" value="Genomic_DNA"/>
</dbReference>
<name>A0A2G6JBY8_NEPCE</name>
<evidence type="ECO:0000256" key="7">
    <source>
        <dbReference type="ARBA" id="ARBA00047989"/>
    </source>
</evidence>
<dbReference type="Gene3D" id="3.60.140.10">
    <property type="entry name" value="CNF1/YfiH-like putative cysteine hydrolases"/>
    <property type="match status" value="1"/>
</dbReference>
<evidence type="ECO:0000256" key="3">
    <source>
        <dbReference type="ARBA" id="ARBA00022679"/>
    </source>
</evidence>
<dbReference type="InterPro" id="IPR038371">
    <property type="entry name" value="Cu_polyphenol_OxRdtase_sf"/>
</dbReference>
<dbReference type="NCBIfam" id="TIGR00726">
    <property type="entry name" value="peptidoglycan editing factor PgeF"/>
    <property type="match status" value="1"/>
</dbReference>
<protein>
    <recommendedName>
        <fullName evidence="10">Purine nucleoside phosphorylase</fullName>
    </recommendedName>
</protein>
<dbReference type="PANTHER" id="PTHR30616">
    <property type="entry name" value="UNCHARACTERIZED PROTEIN YFIH"/>
    <property type="match status" value="1"/>
</dbReference>
<dbReference type="Proteomes" id="UP000242733">
    <property type="component" value="Unassembled WGS sequence"/>
</dbReference>
<keyword evidence="4" id="KW-0479">Metal-binding</keyword>
<comment type="catalytic activity">
    <reaction evidence="1">
        <text>inosine + phosphate = alpha-D-ribose 1-phosphate + hypoxanthine</text>
        <dbReference type="Rhea" id="RHEA:27646"/>
        <dbReference type="ChEBI" id="CHEBI:17368"/>
        <dbReference type="ChEBI" id="CHEBI:17596"/>
        <dbReference type="ChEBI" id="CHEBI:43474"/>
        <dbReference type="ChEBI" id="CHEBI:57720"/>
        <dbReference type="EC" id="2.4.2.1"/>
    </reaction>
    <physiologicalReaction direction="left-to-right" evidence="1">
        <dbReference type="Rhea" id="RHEA:27647"/>
    </physiologicalReaction>
</comment>
<keyword evidence="6" id="KW-0862">Zinc</keyword>
<evidence type="ECO:0000256" key="1">
    <source>
        <dbReference type="ARBA" id="ARBA00000553"/>
    </source>
</evidence>
<comment type="caution">
    <text evidence="11">The sequence shown here is derived from an EMBL/GenBank/DDBJ whole genome shotgun (WGS) entry which is preliminary data.</text>
</comment>
<evidence type="ECO:0000313" key="12">
    <source>
        <dbReference type="Proteomes" id="UP000242733"/>
    </source>
</evidence>
<dbReference type="PANTHER" id="PTHR30616:SF2">
    <property type="entry name" value="PURINE NUCLEOSIDE PHOSPHORYLASE LACC1"/>
    <property type="match status" value="1"/>
</dbReference>
<evidence type="ECO:0000256" key="2">
    <source>
        <dbReference type="ARBA" id="ARBA00007353"/>
    </source>
</evidence>
<comment type="catalytic activity">
    <reaction evidence="9">
        <text>S-methyl-5'-thioadenosine + phosphate = 5-(methylsulfanyl)-alpha-D-ribose 1-phosphate + adenine</text>
        <dbReference type="Rhea" id="RHEA:11852"/>
        <dbReference type="ChEBI" id="CHEBI:16708"/>
        <dbReference type="ChEBI" id="CHEBI:17509"/>
        <dbReference type="ChEBI" id="CHEBI:43474"/>
        <dbReference type="ChEBI" id="CHEBI:58533"/>
        <dbReference type="EC" id="2.4.2.28"/>
    </reaction>
    <physiologicalReaction direction="left-to-right" evidence="9">
        <dbReference type="Rhea" id="RHEA:11853"/>
    </physiologicalReaction>
</comment>
<accession>A0A2G6JBY8</accession>
<dbReference type="AlphaFoldDB" id="A0A2G6JBY8"/>
<evidence type="ECO:0000313" key="11">
    <source>
        <dbReference type="EMBL" id="PIE20931.1"/>
    </source>
</evidence>
<organism evidence="11 12">
    <name type="scientific">Neptuniibacter caesariensis</name>
    <dbReference type="NCBI Taxonomy" id="207954"/>
    <lineage>
        <taxon>Bacteria</taxon>
        <taxon>Pseudomonadati</taxon>
        <taxon>Pseudomonadota</taxon>
        <taxon>Gammaproteobacteria</taxon>
        <taxon>Oceanospirillales</taxon>
        <taxon>Oceanospirillaceae</taxon>
        <taxon>Neptuniibacter</taxon>
    </lineage>
</organism>
<keyword evidence="3" id="KW-0808">Transferase</keyword>
<proteinExistence type="inferred from homology"/>
<dbReference type="SUPFAM" id="SSF64438">
    <property type="entry name" value="CNF1/YfiH-like putative cysteine hydrolases"/>
    <property type="match status" value="1"/>
</dbReference>
<evidence type="ECO:0000256" key="9">
    <source>
        <dbReference type="ARBA" id="ARBA00049893"/>
    </source>
</evidence>
<dbReference type="InterPro" id="IPR011324">
    <property type="entry name" value="Cytotoxic_necrot_fac-like_cat"/>
</dbReference>
<evidence type="ECO:0000256" key="5">
    <source>
        <dbReference type="ARBA" id="ARBA00022801"/>
    </source>
</evidence>
<dbReference type="Pfam" id="PF02578">
    <property type="entry name" value="Cu-oxidase_4"/>
    <property type="match status" value="1"/>
</dbReference>
<dbReference type="GO" id="GO:0016787">
    <property type="term" value="F:hydrolase activity"/>
    <property type="evidence" value="ECO:0007669"/>
    <property type="project" value="UniProtKB-KW"/>
</dbReference>
<dbReference type="GO" id="GO:0017061">
    <property type="term" value="F:S-methyl-5-thioadenosine phosphorylase activity"/>
    <property type="evidence" value="ECO:0007669"/>
    <property type="project" value="UniProtKB-EC"/>
</dbReference>
<sequence>MKFIAADWSAPVQVKALTTTRQGGYSSGVFAGLNLGDHVADDAALVAQNRALLLADLGLKRSPQWLSQVHGTRVVAASDGGEVIEADACWTDQKGLACIIMTADCLPVFFCDRQGSRVAVAHAGWRGLADGILENTLAIFEDPSDVLVWLGPAIGPAAFEVGAEVRERFLLADSEAEAAFKAVKGKPDKFMADIYYLAEMRLTAVGVNRVTRCDLCTFTDRQQFYSYRRDGQTGRMASLIWLEA</sequence>
<reference evidence="11 12" key="1">
    <citation type="submission" date="2017-10" db="EMBL/GenBank/DDBJ databases">
        <title>Novel microbial diversity and functional potential in the marine mammal oral microbiome.</title>
        <authorList>
            <person name="Dudek N.K."/>
            <person name="Sun C.L."/>
            <person name="Burstein D."/>
            <person name="Kantor R.S."/>
            <person name="Aliaga Goltsman D.S."/>
            <person name="Bik E.M."/>
            <person name="Thomas B.C."/>
            <person name="Banfield J.F."/>
            <person name="Relman D.A."/>
        </authorList>
    </citation>
    <scope>NUCLEOTIDE SEQUENCE [LARGE SCALE GENOMIC DNA]</scope>
    <source>
        <strain evidence="11">DOLJORAL78_49_30</strain>
    </source>
</reference>
<evidence type="ECO:0000256" key="10">
    <source>
        <dbReference type="RuleBase" id="RU361274"/>
    </source>
</evidence>
<comment type="catalytic activity">
    <reaction evidence="7">
        <text>adenosine + H2O + H(+) = inosine + NH4(+)</text>
        <dbReference type="Rhea" id="RHEA:24408"/>
        <dbReference type="ChEBI" id="CHEBI:15377"/>
        <dbReference type="ChEBI" id="CHEBI:15378"/>
        <dbReference type="ChEBI" id="CHEBI:16335"/>
        <dbReference type="ChEBI" id="CHEBI:17596"/>
        <dbReference type="ChEBI" id="CHEBI:28938"/>
        <dbReference type="EC" id="3.5.4.4"/>
    </reaction>
    <physiologicalReaction direction="left-to-right" evidence="7">
        <dbReference type="Rhea" id="RHEA:24409"/>
    </physiologicalReaction>
</comment>
<comment type="catalytic activity">
    <reaction evidence="8">
        <text>adenosine + phosphate = alpha-D-ribose 1-phosphate + adenine</text>
        <dbReference type="Rhea" id="RHEA:27642"/>
        <dbReference type="ChEBI" id="CHEBI:16335"/>
        <dbReference type="ChEBI" id="CHEBI:16708"/>
        <dbReference type="ChEBI" id="CHEBI:43474"/>
        <dbReference type="ChEBI" id="CHEBI:57720"/>
        <dbReference type="EC" id="2.4.2.1"/>
    </reaction>
    <physiologicalReaction direction="left-to-right" evidence="8">
        <dbReference type="Rhea" id="RHEA:27643"/>
    </physiologicalReaction>
</comment>
<evidence type="ECO:0000256" key="6">
    <source>
        <dbReference type="ARBA" id="ARBA00022833"/>
    </source>
</evidence>
<keyword evidence="5" id="KW-0378">Hydrolase</keyword>